<protein>
    <recommendedName>
        <fullName evidence="3">C-type lectin domain-containing protein</fullName>
    </recommendedName>
</protein>
<evidence type="ECO:0008006" key="3">
    <source>
        <dbReference type="Google" id="ProtNLM"/>
    </source>
</evidence>
<dbReference type="AlphaFoldDB" id="A0A2A2KCA5"/>
<dbReference type="EMBL" id="LIAE01008982">
    <property type="protein sequence ID" value="PAV71561.1"/>
    <property type="molecule type" value="Genomic_DNA"/>
</dbReference>
<evidence type="ECO:0000313" key="2">
    <source>
        <dbReference type="Proteomes" id="UP000218231"/>
    </source>
</evidence>
<keyword evidence="2" id="KW-1185">Reference proteome</keyword>
<dbReference type="Proteomes" id="UP000218231">
    <property type="component" value="Unassembled WGS sequence"/>
</dbReference>
<proteinExistence type="predicted"/>
<organism evidence="1 2">
    <name type="scientific">Diploscapter pachys</name>
    <dbReference type="NCBI Taxonomy" id="2018661"/>
    <lineage>
        <taxon>Eukaryota</taxon>
        <taxon>Metazoa</taxon>
        <taxon>Ecdysozoa</taxon>
        <taxon>Nematoda</taxon>
        <taxon>Chromadorea</taxon>
        <taxon>Rhabditida</taxon>
        <taxon>Rhabditina</taxon>
        <taxon>Rhabditomorpha</taxon>
        <taxon>Rhabditoidea</taxon>
        <taxon>Rhabditidae</taxon>
        <taxon>Diploscapter</taxon>
    </lineage>
</organism>
<name>A0A2A2KCA5_9BILA</name>
<comment type="caution">
    <text evidence="1">The sequence shown here is derived from an EMBL/GenBank/DDBJ whole genome shotgun (WGS) entry which is preliminary data.</text>
</comment>
<accession>A0A2A2KCA5</accession>
<reference evidence="1 2" key="1">
    <citation type="journal article" date="2017" name="Curr. Biol.">
        <title>Genome architecture and evolution of a unichromosomal asexual nematode.</title>
        <authorList>
            <person name="Fradin H."/>
            <person name="Zegar C."/>
            <person name="Gutwein M."/>
            <person name="Lucas J."/>
            <person name="Kovtun M."/>
            <person name="Corcoran D."/>
            <person name="Baugh L.R."/>
            <person name="Kiontke K."/>
            <person name="Gunsalus K."/>
            <person name="Fitch D.H."/>
            <person name="Piano F."/>
        </authorList>
    </citation>
    <scope>NUCLEOTIDE SEQUENCE [LARGE SCALE GENOMIC DNA]</scope>
    <source>
        <strain evidence="1">PF1309</strain>
    </source>
</reference>
<sequence length="143" mass="16293">MGILSVKMFIKIDQYSQFNDPSNRYCNGSIRSLDENIYVRDFAEGFFAGLQICFTGPSDNEMYMVGRAYWSNGYIHWEDGEPMDYQPATGCNSLNLPTDGSMTPIIAVVDYVSQNACLYRIQDTTFYSLSSNCQYFLCKQDGH</sequence>
<evidence type="ECO:0000313" key="1">
    <source>
        <dbReference type="EMBL" id="PAV71561.1"/>
    </source>
</evidence>
<gene>
    <name evidence="1" type="ORF">WR25_13401</name>
</gene>